<dbReference type="GO" id="GO:0005737">
    <property type="term" value="C:cytoplasm"/>
    <property type="evidence" value="ECO:0007669"/>
    <property type="project" value="TreeGrafter"/>
</dbReference>
<dbReference type="EC" id="2.5.1.18" evidence="1"/>
<dbReference type="InterPro" id="IPR040079">
    <property type="entry name" value="Glutathione_S-Trfase"/>
</dbReference>
<evidence type="ECO:0000313" key="6">
    <source>
        <dbReference type="Proteomes" id="UP001229244"/>
    </source>
</evidence>
<dbReference type="SFLD" id="SFLDS00019">
    <property type="entry name" value="Glutathione_Transferase_(cytos"/>
    <property type="match status" value="1"/>
</dbReference>
<accession>A0AAE3VQY6</accession>
<dbReference type="SUPFAM" id="SSF47616">
    <property type="entry name" value="GST C-terminal domain-like"/>
    <property type="match status" value="1"/>
</dbReference>
<dbReference type="PANTHER" id="PTHR43900">
    <property type="entry name" value="GLUTATHIONE S-TRANSFERASE RHO"/>
    <property type="match status" value="1"/>
</dbReference>
<evidence type="ECO:0000256" key="2">
    <source>
        <dbReference type="ARBA" id="ARBA00022679"/>
    </source>
</evidence>
<dbReference type="GO" id="GO:0043295">
    <property type="term" value="F:glutathione binding"/>
    <property type="evidence" value="ECO:0007669"/>
    <property type="project" value="TreeGrafter"/>
</dbReference>
<sequence length="212" mass="23933">MSVVEIIGFAPSVYVRAVRLALEEKAITYRLRPVPPQEGEALALHPFGKIPVMRHGDLVLCESRAIVGYIDDMFEGPPLFPRHPVLRARAEEWISFVNTTIDPVLMRRYYMELLFPSGENGLPDREVIEALLPAMDHHIGVVDRALRETGWLAGPELSYADLNAYPILAYVRESPHGRPMIEARPALMDFLERMGRRYSVKATDPESLLAEA</sequence>
<dbReference type="InterPro" id="IPR010987">
    <property type="entry name" value="Glutathione-S-Trfase_C-like"/>
</dbReference>
<feature type="domain" description="GST C-terminal" evidence="4">
    <location>
        <begin position="83"/>
        <end position="212"/>
    </location>
</feature>
<evidence type="ECO:0000256" key="1">
    <source>
        <dbReference type="ARBA" id="ARBA00012452"/>
    </source>
</evidence>
<organism evidence="5 6">
    <name type="scientific">Amorphus orientalis</name>
    <dbReference type="NCBI Taxonomy" id="649198"/>
    <lineage>
        <taxon>Bacteria</taxon>
        <taxon>Pseudomonadati</taxon>
        <taxon>Pseudomonadota</taxon>
        <taxon>Alphaproteobacteria</taxon>
        <taxon>Hyphomicrobiales</taxon>
        <taxon>Amorphaceae</taxon>
        <taxon>Amorphus</taxon>
    </lineage>
</organism>
<dbReference type="PROSITE" id="PS50405">
    <property type="entry name" value="GST_CTER"/>
    <property type="match status" value="1"/>
</dbReference>
<dbReference type="Gene3D" id="3.40.30.10">
    <property type="entry name" value="Glutaredoxin"/>
    <property type="match status" value="1"/>
</dbReference>
<dbReference type="CDD" id="cd00299">
    <property type="entry name" value="GST_C_family"/>
    <property type="match status" value="1"/>
</dbReference>
<dbReference type="RefSeq" id="WP_306886452.1">
    <property type="nucleotide sequence ID" value="NZ_JAUSUL010000003.1"/>
</dbReference>
<dbReference type="InterPro" id="IPR004046">
    <property type="entry name" value="GST_C"/>
</dbReference>
<keyword evidence="2 5" id="KW-0808">Transferase</keyword>
<dbReference type="Pfam" id="PF00043">
    <property type="entry name" value="GST_C"/>
    <property type="match status" value="1"/>
</dbReference>
<evidence type="ECO:0000259" key="3">
    <source>
        <dbReference type="PROSITE" id="PS50404"/>
    </source>
</evidence>
<dbReference type="Gene3D" id="1.20.1050.10">
    <property type="match status" value="1"/>
</dbReference>
<dbReference type="InterPro" id="IPR004045">
    <property type="entry name" value="Glutathione_S-Trfase_N"/>
</dbReference>
<evidence type="ECO:0000259" key="4">
    <source>
        <dbReference type="PROSITE" id="PS50405"/>
    </source>
</evidence>
<dbReference type="GO" id="GO:0004364">
    <property type="term" value="F:glutathione transferase activity"/>
    <property type="evidence" value="ECO:0007669"/>
    <property type="project" value="UniProtKB-EC"/>
</dbReference>
<dbReference type="PANTHER" id="PTHR43900:SF3">
    <property type="entry name" value="GLUTATHIONE S-TRANSFERASE RHO"/>
    <property type="match status" value="1"/>
</dbReference>
<comment type="caution">
    <text evidence="5">The sequence shown here is derived from an EMBL/GenBank/DDBJ whole genome shotgun (WGS) entry which is preliminary data.</text>
</comment>
<dbReference type="InterPro" id="IPR036249">
    <property type="entry name" value="Thioredoxin-like_sf"/>
</dbReference>
<dbReference type="AlphaFoldDB" id="A0AAE3VQY6"/>
<gene>
    <name evidence="5" type="ORF">J2S73_003041</name>
</gene>
<feature type="domain" description="GST N-terminal" evidence="3">
    <location>
        <begin position="2"/>
        <end position="78"/>
    </location>
</feature>
<dbReference type="Proteomes" id="UP001229244">
    <property type="component" value="Unassembled WGS sequence"/>
</dbReference>
<dbReference type="SFLD" id="SFLDG00358">
    <property type="entry name" value="Main_(cytGST)"/>
    <property type="match status" value="1"/>
</dbReference>
<reference evidence="5" key="1">
    <citation type="submission" date="2023-07" db="EMBL/GenBank/DDBJ databases">
        <title>Genomic Encyclopedia of Type Strains, Phase IV (KMG-IV): sequencing the most valuable type-strain genomes for metagenomic binning, comparative biology and taxonomic classification.</title>
        <authorList>
            <person name="Goeker M."/>
        </authorList>
    </citation>
    <scope>NUCLEOTIDE SEQUENCE</scope>
    <source>
        <strain evidence="5">DSM 21202</strain>
    </source>
</reference>
<dbReference type="PROSITE" id="PS50404">
    <property type="entry name" value="GST_NTER"/>
    <property type="match status" value="1"/>
</dbReference>
<dbReference type="InterPro" id="IPR036282">
    <property type="entry name" value="Glutathione-S-Trfase_C_sf"/>
</dbReference>
<evidence type="ECO:0000313" key="5">
    <source>
        <dbReference type="EMBL" id="MDQ0316565.1"/>
    </source>
</evidence>
<dbReference type="SUPFAM" id="SSF52833">
    <property type="entry name" value="Thioredoxin-like"/>
    <property type="match status" value="1"/>
</dbReference>
<keyword evidence="6" id="KW-1185">Reference proteome</keyword>
<dbReference type="Pfam" id="PF13417">
    <property type="entry name" value="GST_N_3"/>
    <property type="match status" value="1"/>
</dbReference>
<dbReference type="EMBL" id="JAUSUL010000003">
    <property type="protein sequence ID" value="MDQ0316565.1"/>
    <property type="molecule type" value="Genomic_DNA"/>
</dbReference>
<name>A0AAE3VQY6_9HYPH</name>
<protein>
    <recommendedName>
        <fullName evidence="1">glutathione transferase</fullName>
        <ecNumber evidence="1">2.5.1.18</ecNumber>
    </recommendedName>
</protein>
<proteinExistence type="predicted"/>